<evidence type="ECO:0000313" key="1">
    <source>
        <dbReference type="EMBL" id="JAP51386.1"/>
    </source>
</evidence>
<proteinExistence type="predicted"/>
<reference evidence="1" key="1">
    <citation type="submission" date="2016-01" db="EMBL/GenBank/DDBJ databases">
        <title>Reference transcriptome for the parasite Schistocephalus solidus: insights into the molecular evolution of parasitism.</title>
        <authorList>
            <person name="Hebert F.O."/>
            <person name="Grambauer S."/>
            <person name="Barber I."/>
            <person name="Landry C.R."/>
            <person name="Aubin-Horth N."/>
        </authorList>
    </citation>
    <scope>NUCLEOTIDE SEQUENCE</scope>
</reference>
<gene>
    <name evidence="1" type="ORF">TR128161</name>
</gene>
<organism evidence="1">
    <name type="scientific">Schistocephalus solidus</name>
    <name type="common">Tapeworm</name>
    <dbReference type="NCBI Taxonomy" id="70667"/>
    <lineage>
        <taxon>Eukaryota</taxon>
        <taxon>Metazoa</taxon>
        <taxon>Spiralia</taxon>
        <taxon>Lophotrochozoa</taxon>
        <taxon>Platyhelminthes</taxon>
        <taxon>Cestoda</taxon>
        <taxon>Eucestoda</taxon>
        <taxon>Diphyllobothriidea</taxon>
        <taxon>Diphyllobothriidae</taxon>
        <taxon>Schistocephalus</taxon>
    </lineage>
</organism>
<protein>
    <submittedName>
        <fullName evidence="1">Uncharacterized protein</fullName>
    </submittedName>
</protein>
<dbReference type="EMBL" id="GEEE01011839">
    <property type="protein sequence ID" value="JAP51386.1"/>
    <property type="molecule type" value="Transcribed_RNA"/>
</dbReference>
<accession>A0A0X3PW27</accession>
<dbReference type="AlphaFoldDB" id="A0A0X3PW27"/>
<name>A0A0X3PW27_SCHSO</name>
<sequence length="102" mass="11881">MGLLGHMHLHKNLRQINAGPNPTTVTQFLCQRIHHTCTLPSPPQVYTSHVSTKCVLWLLSVWFFSYRRDLRHTHNYLRKSWSNIGCDQVLFDEMCGTEAQVM</sequence>